<dbReference type="InterPro" id="IPR000182">
    <property type="entry name" value="GNAT_dom"/>
</dbReference>
<dbReference type="RefSeq" id="WP_156355009.1">
    <property type="nucleotide sequence ID" value="NZ_CACRST010000025.1"/>
</dbReference>
<accession>A0A6N2V9A5</accession>
<dbReference type="GO" id="GO:0016747">
    <property type="term" value="F:acyltransferase activity, transferring groups other than amino-acyl groups"/>
    <property type="evidence" value="ECO:0007669"/>
    <property type="project" value="InterPro"/>
</dbReference>
<keyword evidence="2" id="KW-0808">Transferase</keyword>
<reference evidence="2" key="1">
    <citation type="submission" date="2019-11" db="EMBL/GenBank/DDBJ databases">
        <authorList>
            <person name="Feng L."/>
        </authorList>
    </citation>
    <scope>NUCLEOTIDE SEQUENCE</scope>
    <source>
        <strain evidence="2">BgluceraseaLFYP119</strain>
    </source>
</reference>
<dbReference type="CDD" id="cd04301">
    <property type="entry name" value="NAT_SF"/>
    <property type="match status" value="1"/>
</dbReference>
<dbReference type="AlphaFoldDB" id="A0A6N2V9A5"/>
<dbReference type="Gene3D" id="3.40.630.30">
    <property type="match status" value="1"/>
</dbReference>
<dbReference type="SUPFAM" id="SSF55729">
    <property type="entry name" value="Acyl-CoA N-acyltransferases (Nat)"/>
    <property type="match status" value="1"/>
</dbReference>
<feature type="domain" description="N-acetyltransferase" evidence="1">
    <location>
        <begin position="3"/>
        <end position="202"/>
    </location>
</feature>
<protein>
    <submittedName>
        <fullName evidence="2">Acetyltransferase (GNAT) family protein</fullName>
    </submittedName>
</protein>
<dbReference type="EMBL" id="CACRST010000025">
    <property type="protein sequence ID" value="VYT26560.1"/>
    <property type="molecule type" value="Genomic_DNA"/>
</dbReference>
<evidence type="ECO:0000313" key="2">
    <source>
        <dbReference type="EMBL" id="VYT26560.1"/>
    </source>
</evidence>
<evidence type="ECO:0000259" key="1">
    <source>
        <dbReference type="PROSITE" id="PS51186"/>
    </source>
</evidence>
<name>A0A6N2V9A5_9FIRM</name>
<dbReference type="InterPro" id="IPR016181">
    <property type="entry name" value="Acyl_CoA_acyltransferase"/>
</dbReference>
<gene>
    <name evidence="2" type="ORF">BGLFYP119_02531</name>
</gene>
<dbReference type="Pfam" id="PF00583">
    <property type="entry name" value="Acetyltransf_1"/>
    <property type="match status" value="1"/>
</dbReference>
<dbReference type="PROSITE" id="PS51186">
    <property type="entry name" value="GNAT"/>
    <property type="match status" value="1"/>
</dbReference>
<proteinExistence type="predicted"/>
<organism evidence="2">
    <name type="scientific">Blautia glucerasea</name>
    <dbReference type="NCBI Taxonomy" id="536633"/>
    <lineage>
        <taxon>Bacteria</taxon>
        <taxon>Bacillati</taxon>
        <taxon>Bacillota</taxon>
        <taxon>Clostridia</taxon>
        <taxon>Lachnospirales</taxon>
        <taxon>Lachnospiraceae</taxon>
        <taxon>Blautia</taxon>
    </lineage>
</organism>
<sequence>MSLEFREYQKQDFKPLQSVIRETWNYDQLCSPKTAAKLAKVFLSSCLTNYTFSRVAVMDGKTVGIILVKNKADHKPHFVNRFRQIQSILSLYLSKEGRNVFKIFGNVNGIDKQLLDECPHPYPAELALFAVSSSCRGLGIGKKLFQSALDYLKKEDLKEFYLFTDTSCNYGFYEHQGMTRRCEKEHVFQIKGQRAKMNFFIYDYSSCGNR</sequence>